<evidence type="ECO:0000256" key="8">
    <source>
        <dbReference type="ARBA" id="ARBA00022741"/>
    </source>
</evidence>
<feature type="domain" description="TRNA-binding" evidence="17">
    <location>
        <begin position="41"/>
        <end position="148"/>
    </location>
</feature>
<dbReference type="SUPFAM" id="SSF55681">
    <property type="entry name" value="Class II aaRS and biotin synthetases"/>
    <property type="match status" value="1"/>
</dbReference>
<evidence type="ECO:0000256" key="16">
    <source>
        <dbReference type="PROSITE-ProRule" id="PRU00209"/>
    </source>
</evidence>
<feature type="domain" description="B5" evidence="19">
    <location>
        <begin position="422"/>
        <end position="499"/>
    </location>
</feature>
<dbReference type="FunFam" id="3.30.70.380:FF:000001">
    <property type="entry name" value="Phenylalanine--tRNA ligase beta subunit"/>
    <property type="match status" value="1"/>
</dbReference>
<dbReference type="GO" id="GO:0006432">
    <property type="term" value="P:phenylalanyl-tRNA aminoacylation"/>
    <property type="evidence" value="ECO:0007669"/>
    <property type="project" value="UniProtKB-UniRule"/>
</dbReference>
<dbReference type="GO" id="GO:0000287">
    <property type="term" value="F:magnesium ion binding"/>
    <property type="evidence" value="ECO:0007669"/>
    <property type="project" value="UniProtKB-UniRule"/>
</dbReference>
<dbReference type="InterPro" id="IPR009061">
    <property type="entry name" value="DNA-bd_dom_put_sf"/>
</dbReference>
<feature type="binding site" evidence="15">
    <location>
        <position position="477"/>
    </location>
    <ligand>
        <name>Mg(2+)</name>
        <dbReference type="ChEBI" id="CHEBI:18420"/>
        <note>shared with alpha subunit</note>
    </ligand>
</feature>
<evidence type="ECO:0000256" key="15">
    <source>
        <dbReference type="HAMAP-Rule" id="MF_00283"/>
    </source>
</evidence>
<keyword evidence="4 15" id="KW-0963">Cytoplasm</keyword>
<dbReference type="InterPro" id="IPR020825">
    <property type="entry name" value="Phe-tRNA_synthase-like_B3/B4"/>
</dbReference>
<dbReference type="SMART" id="SM00873">
    <property type="entry name" value="B3_4"/>
    <property type="match status" value="1"/>
</dbReference>
<dbReference type="FunFam" id="2.40.50.140:FF:000045">
    <property type="entry name" value="Phenylalanine--tRNA ligase beta subunit"/>
    <property type="match status" value="1"/>
</dbReference>
<keyword evidence="5 16" id="KW-0820">tRNA-binding</keyword>
<dbReference type="Gene3D" id="3.30.930.10">
    <property type="entry name" value="Bira Bifunctional Protein, Domain 2"/>
    <property type="match status" value="1"/>
</dbReference>
<dbReference type="NCBIfam" id="TIGR00472">
    <property type="entry name" value="pheT_bact"/>
    <property type="match status" value="1"/>
</dbReference>
<dbReference type="InterPro" id="IPR033714">
    <property type="entry name" value="tRNA_bind_bactPheRS"/>
</dbReference>
<dbReference type="PROSITE" id="PS51483">
    <property type="entry name" value="B5"/>
    <property type="match status" value="1"/>
</dbReference>
<evidence type="ECO:0000259" key="17">
    <source>
        <dbReference type="PROSITE" id="PS50886"/>
    </source>
</evidence>
<dbReference type="GO" id="GO:0000049">
    <property type="term" value="F:tRNA binding"/>
    <property type="evidence" value="ECO:0007669"/>
    <property type="project" value="UniProtKB-UniRule"/>
</dbReference>
<evidence type="ECO:0000256" key="9">
    <source>
        <dbReference type="ARBA" id="ARBA00022840"/>
    </source>
</evidence>
<keyword evidence="9 15" id="KW-0067">ATP-binding</keyword>
<comment type="similarity">
    <text evidence="2 15">Belongs to the phenylalanyl-tRNA synthetase beta subunit family. Type 1 subfamily.</text>
</comment>
<dbReference type="EC" id="6.1.1.20" evidence="15"/>
<reference evidence="20 21" key="1">
    <citation type="journal article" date="2017" name="ISME J.">
        <title>Potential for microbial H2 and metal transformations associated with novel bacteria and archaea in deep terrestrial subsurface sediments.</title>
        <authorList>
            <person name="Hernsdorf A.W."/>
            <person name="Amano Y."/>
            <person name="Miyakawa K."/>
            <person name="Ise K."/>
            <person name="Suzuki Y."/>
            <person name="Anantharaman K."/>
            <person name="Probst A."/>
            <person name="Burstein D."/>
            <person name="Thomas B.C."/>
            <person name="Banfield J.F."/>
        </authorList>
    </citation>
    <scope>NUCLEOTIDE SEQUENCE [LARGE SCALE GENOMIC DNA]</scope>
    <source>
        <strain evidence="20">HGW-Kuenenbacteria-1</strain>
    </source>
</reference>
<dbReference type="SUPFAM" id="SSF50249">
    <property type="entry name" value="Nucleic acid-binding proteins"/>
    <property type="match status" value="1"/>
</dbReference>
<evidence type="ECO:0000256" key="5">
    <source>
        <dbReference type="ARBA" id="ARBA00022555"/>
    </source>
</evidence>
<keyword evidence="8 15" id="KW-0547">Nucleotide-binding</keyword>
<dbReference type="InterPro" id="IPR005146">
    <property type="entry name" value="B3/B4_tRNA-bd"/>
</dbReference>
<dbReference type="PROSITE" id="PS51447">
    <property type="entry name" value="FDX_ACB"/>
    <property type="match status" value="1"/>
</dbReference>
<dbReference type="InterPro" id="IPR045060">
    <property type="entry name" value="Phe-tRNA-ligase_IIc_bsu"/>
</dbReference>
<comment type="subcellular location">
    <subcellularLocation>
        <location evidence="1 15">Cytoplasm</location>
    </subcellularLocation>
</comment>
<dbReference type="InterPro" id="IPR045864">
    <property type="entry name" value="aa-tRNA-synth_II/BPL/LPL"/>
</dbReference>
<dbReference type="HAMAP" id="MF_00283">
    <property type="entry name" value="Phe_tRNA_synth_beta1"/>
    <property type="match status" value="1"/>
</dbReference>
<evidence type="ECO:0000256" key="10">
    <source>
        <dbReference type="ARBA" id="ARBA00022842"/>
    </source>
</evidence>
<evidence type="ECO:0000256" key="12">
    <source>
        <dbReference type="ARBA" id="ARBA00022917"/>
    </source>
</evidence>
<dbReference type="Gene3D" id="2.40.50.140">
    <property type="entry name" value="Nucleic acid-binding proteins"/>
    <property type="match status" value="1"/>
</dbReference>
<dbReference type="GO" id="GO:0004826">
    <property type="term" value="F:phenylalanine-tRNA ligase activity"/>
    <property type="evidence" value="ECO:0007669"/>
    <property type="project" value="UniProtKB-UniRule"/>
</dbReference>
<dbReference type="Pfam" id="PF03483">
    <property type="entry name" value="B3_4"/>
    <property type="match status" value="1"/>
</dbReference>
<dbReference type="PANTHER" id="PTHR10947">
    <property type="entry name" value="PHENYLALANYL-TRNA SYNTHETASE BETA CHAIN AND LEUCINE-RICH REPEAT-CONTAINING PROTEIN 47"/>
    <property type="match status" value="1"/>
</dbReference>
<gene>
    <name evidence="15" type="primary">pheT</name>
    <name evidence="20" type="ORF">CVV26_00765</name>
</gene>
<dbReference type="Proteomes" id="UP000233414">
    <property type="component" value="Unassembled WGS sequence"/>
</dbReference>
<evidence type="ECO:0000256" key="11">
    <source>
        <dbReference type="ARBA" id="ARBA00022884"/>
    </source>
</evidence>
<name>A0A2N1UNU2_9BACT</name>
<dbReference type="Gene3D" id="3.30.56.10">
    <property type="match status" value="2"/>
</dbReference>
<comment type="subunit">
    <text evidence="3 15">Tetramer of two alpha and two beta subunits.</text>
</comment>
<dbReference type="InterPro" id="IPR036690">
    <property type="entry name" value="Fdx_antiC-bd_sf"/>
</dbReference>
<feature type="binding site" evidence="15">
    <location>
        <position position="486"/>
    </location>
    <ligand>
        <name>Mg(2+)</name>
        <dbReference type="ChEBI" id="CHEBI:18420"/>
        <note>shared with alpha subunit</note>
    </ligand>
</feature>
<dbReference type="InterPro" id="IPR004532">
    <property type="entry name" value="Phe-tRNA-ligase_IIc_bsu_bact"/>
</dbReference>
<evidence type="ECO:0000259" key="18">
    <source>
        <dbReference type="PROSITE" id="PS51447"/>
    </source>
</evidence>
<dbReference type="PANTHER" id="PTHR10947:SF0">
    <property type="entry name" value="PHENYLALANINE--TRNA LIGASE BETA SUBUNIT"/>
    <property type="match status" value="1"/>
</dbReference>
<feature type="binding site" evidence="15">
    <location>
        <position position="483"/>
    </location>
    <ligand>
        <name>Mg(2+)</name>
        <dbReference type="ChEBI" id="CHEBI:18420"/>
        <note>shared with alpha subunit</note>
    </ligand>
</feature>
<dbReference type="Pfam" id="PF03147">
    <property type="entry name" value="FDX-ACB"/>
    <property type="match status" value="1"/>
</dbReference>
<dbReference type="Gene3D" id="3.50.40.10">
    <property type="entry name" value="Phenylalanyl-trna Synthetase, Chain B, domain 3"/>
    <property type="match status" value="1"/>
</dbReference>
<proteinExistence type="inferred from homology"/>
<evidence type="ECO:0000256" key="14">
    <source>
        <dbReference type="ARBA" id="ARBA00049255"/>
    </source>
</evidence>
<dbReference type="NCBIfam" id="NF045760">
    <property type="entry name" value="YtpR"/>
    <property type="match status" value="1"/>
</dbReference>
<keyword evidence="6 15" id="KW-0436">Ligase</keyword>
<dbReference type="EMBL" id="PGYQ01000002">
    <property type="protein sequence ID" value="PKL72530.1"/>
    <property type="molecule type" value="Genomic_DNA"/>
</dbReference>
<keyword evidence="7 15" id="KW-0479">Metal-binding</keyword>
<dbReference type="PROSITE" id="PS50886">
    <property type="entry name" value="TRBD"/>
    <property type="match status" value="1"/>
</dbReference>
<sequence>MYLSLNWLKEFVDIPKSITPEELGLKLTTHTVEIDGIKKQAENLDGVVVGEILEIKKHPNADKLQLVKVAIGKEKLEIVCGASNIEVGQLVPVALIGAILPNGMEIKEAEIRGEKSNGMLCAEDELGLGKGHDGILILNKTEVGQKFNEYLGLDDVVFEVDNKSITNRPDLWGHYGMAREIGAFLNIKLKKYNVNTVNKNVNSANMRIKVKVEDQKLCPRYMAIAMDGIKIKQSPEWMQKRLIAVGMRPINNIVDITNYVMLELGQPTHIFDFDKIKSVISKQIPSASWRTKSKINIIIRNAKNNETIKTLDNKDQKLDESMLVIADNKKSIAIAGVMGGANSEVDENTTSILIESANFDPVSIRKTSQKLGLRSEASMRFEKSLDPNLCEIAMARIMELIKEFCPQAEIISELSDEKKYSLNQGPIELDLEWVEKRIGKKIEEKKIIEILENLGFEIRKNNNILIITIPTWRATKDISISEDLIEEIIRIYGYDNLESEMPIIMMEAPEINNKRLLERKIKNILSIGAKLTEVYNYSFIGEEQLKKIKINNFSSFIKLANPIASNQTMLQQSLVFNLLENIKLNQAKYENIGLFEIGNIFLNSSGNINKDNKTKDILPYQEKNIGIILASKNDNLFNKAKGVVEYLVNDFNLEINFNPIKDCPEWANKKTVAEIIIANKNIGIVAQLDEKIASNVGIKKQVVVVEINFQKFCDLILNNQNKKYQEIPQHPPVIRDLAFVIDEEILYSDIKNEIENFNYLISLVELFDVFQGGRLGHGKKSLAFHIIYQAIDRTLTIEEIDQMQEKLIKTLEKKFNAQIRDF</sequence>
<evidence type="ECO:0000256" key="13">
    <source>
        <dbReference type="ARBA" id="ARBA00023146"/>
    </source>
</evidence>
<keyword evidence="12 15" id="KW-0648">Protein biosynthesis</keyword>
<organism evidence="20 21">
    <name type="scientific">Candidatus Kuenenbacteria bacterium HGW-Kuenenbacteria-1</name>
    <dbReference type="NCBI Taxonomy" id="2013812"/>
    <lineage>
        <taxon>Bacteria</taxon>
        <taxon>Candidatus Kueneniibacteriota</taxon>
    </lineage>
</organism>
<keyword evidence="11 16" id="KW-0694">RNA-binding</keyword>
<dbReference type="InterPro" id="IPR041616">
    <property type="entry name" value="PheRS_beta_core"/>
</dbReference>
<evidence type="ECO:0000256" key="2">
    <source>
        <dbReference type="ARBA" id="ARBA00008653"/>
    </source>
</evidence>
<dbReference type="SUPFAM" id="SSF46955">
    <property type="entry name" value="Putative DNA-binding domain"/>
    <property type="match status" value="1"/>
</dbReference>
<keyword evidence="13 15" id="KW-0030">Aminoacyl-tRNA synthetase</keyword>
<evidence type="ECO:0000259" key="19">
    <source>
        <dbReference type="PROSITE" id="PS51483"/>
    </source>
</evidence>
<dbReference type="Gene3D" id="3.30.70.380">
    <property type="entry name" value="Ferrodoxin-fold anticodon-binding domain"/>
    <property type="match status" value="1"/>
</dbReference>
<evidence type="ECO:0000256" key="6">
    <source>
        <dbReference type="ARBA" id="ARBA00022598"/>
    </source>
</evidence>
<evidence type="ECO:0000256" key="7">
    <source>
        <dbReference type="ARBA" id="ARBA00022723"/>
    </source>
</evidence>
<comment type="caution">
    <text evidence="20">The sequence shown here is derived from an EMBL/GenBank/DDBJ whole genome shotgun (WGS) entry which is preliminary data.</text>
</comment>
<dbReference type="SMART" id="SM00896">
    <property type="entry name" value="FDX-ACB"/>
    <property type="match status" value="1"/>
</dbReference>
<evidence type="ECO:0000256" key="4">
    <source>
        <dbReference type="ARBA" id="ARBA00022490"/>
    </source>
</evidence>
<comment type="catalytic activity">
    <reaction evidence="14 15">
        <text>tRNA(Phe) + L-phenylalanine + ATP = L-phenylalanyl-tRNA(Phe) + AMP + diphosphate + H(+)</text>
        <dbReference type="Rhea" id="RHEA:19413"/>
        <dbReference type="Rhea" id="RHEA-COMP:9668"/>
        <dbReference type="Rhea" id="RHEA-COMP:9699"/>
        <dbReference type="ChEBI" id="CHEBI:15378"/>
        <dbReference type="ChEBI" id="CHEBI:30616"/>
        <dbReference type="ChEBI" id="CHEBI:33019"/>
        <dbReference type="ChEBI" id="CHEBI:58095"/>
        <dbReference type="ChEBI" id="CHEBI:78442"/>
        <dbReference type="ChEBI" id="CHEBI:78531"/>
        <dbReference type="ChEBI" id="CHEBI:456215"/>
        <dbReference type="EC" id="6.1.1.20"/>
    </reaction>
</comment>
<evidence type="ECO:0000256" key="3">
    <source>
        <dbReference type="ARBA" id="ARBA00011209"/>
    </source>
</evidence>
<evidence type="ECO:0000313" key="21">
    <source>
        <dbReference type="Proteomes" id="UP000233414"/>
    </source>
</evidence>
<keyword evidence="10 15" id="KW-0460">Magnesium</keyword>
<dbReference type="GO" id="GO:0005524">
    <property type="term" value="F:ATP binding"/>
    <property type="evidence" value="ECO:0007669"/>
    <property type="project" value="UniProtKB-UniRule"/>
</dbReference>
<evidence type="ECO:0000256" key="1">
    <source>
        <dbReference type="ARBA" id="ARBA00004496"/>
    </source>
</evidence>
<dbReference type="SUPFAM" id="SSF56037">
    <property type="entry name" value="PheT/TilS domain"/>
    <property type="match status" value="1"/>
</dbReference>
<dbReference type="GO" id="GO:0009328">
    <property type="term" value="C:phenylalanine-tRNA ligase complex"/>
    <property type="evidence" value="ECO:0007669"/>
    <property type="project" value="TreeGrafter"/>
</dbReference>
<dbReference type="InterPro" id="IPR012340">
    <property type="entry name" value="NA-bd_OB-fold"/>
</dbReference>
<feature type="domain" description="FDX-ACB" evidence="18">
    <location>
        <begin position="728"/>
        <end position="820"/>
    </location>
</feature>
<dbReference type="SUPFAM" id="SSF54991">
    <property type="entry name" value="Anticodon-binding domain of PheRS"/>
    <property type="match status" value="1"/>
</dbReference>
<feature type="binding site" evidence="15">
    <location>
        <position position="487"/>
    </location>
    <ligand>
        <name>Mg(2+)</name>
        <dbReference type="ChEBI" id="CHEBI:18420"/>
        <note>shared with alpha subunit</note>
    </ligand>
</feature>
<accession>A0A2N1UNU2</accession>
<evidence type="ECO:0000313" key="20">
    <source>
        <dbReference type="EMBL" id="PKL72530.1"/>
    </source>
</evidence>
<comment type="cofactor">
    <cofactor evidence="15">
        <name>Mg(2+)</name>
        <dbReference type="ChEBI" id="CHEBI:18420"/>
    </cofactor>
    <text evidence="15">Binds 2 magnesium ions per tetramer.</text>
</comment>
<dbReference type="AlphaFoldDB" id="A0A2N1UNU2"/>
<dbReference type="CDD" id="cd02796">
    <property type="entry name" value="tRNA_bind_bactPheRS"/>
    <property type="match status" value="1"/>
</dbReference>
<dbReference type="InterPro" id="IPR002547">
    <property type="entry name" value="tRNA-bd_dom"/>
</dbReference>
<dbReference type="InterPro" id="IPR005147">
    <property type="entry name" value="tRNA_synthase_B5-dom"/>
</dbReference>
<dbReference type="Pfam" id="PF01588">
    <property type="entry name" value="tRNA_bind"/>
    <property type="match status" value="1"/>
</dbReference>
<dbReference type="InterPro" id="IPR005121">
    <property type="entry name" value="Fdx_antiC-bd"/>
</dbReference>
<protein>
    <recommendedName>
        <fullName evidence="15">Phenylalanine--tRNA ligase beta subunit</fullName>
        <ecNumber evidence="15">6.1.1.20</ecNumber>
    </recommendedName>
    <alternativeName>
        <fullName evidence="15">Phenylalanyl-tRNA synthetase beta subunit</fullName>
        <shortName evidence="15">PheRS</shortName>
    </alternativeName>
</protein>
<dbReference type="SMART" id="SM00874">
    <property type="entry name" value="B5"/>
    <property type="match status" value="1"/>
</dbReference>
<dbReference type="Pfam" id="PF03484">
    <property type="entry name" value="B5"/>
    <property type="match status" value="1"/>
</dbReference>
<dbReference type="Pfam" id="PF17759">
    <property type="entry name" value="tRNA_synthFbeta"/>
    <property type="match status" value="1"/>
</dbReference>